<dbReference type="Gene3D" id="1.10.150.20">
    <property type="entry name" value="5' to 3' exonuclease, C-terminal subdomain"/>
    <property type="match status" value="1"/>
</dbReference>
<evidence type="ECO:0000313" key="24">
    <source>
        <dbReference type="Proteomes" id="UP000085678"/>
    </source>
</evidence>
<evidence type="ECO:0000256" key="9">
    <source>
        <dbReference type="ARBA" id="ARBA00022840"/>
    </source>
</evidence>
<dbReference type="Pfam" id="PF21099">
    <property type="entry name" value="POLQ_helical"/>
    <property type="match status" value="1"/>
</dbReference>
<feature type="region of interest" description="Disordered" evidence="21">
    <location>
        <begin position="1"/>
        <end position="26"/>
    </location>
</feature>
<dbReference type="PANTHER" id="PTHR47961:SF12">
    <property type="entry name" value="HELICASE POLQ-LIKE"/>
    <property type="match status" value="1"/>
</dbReference>
<evidence type="ECO:0000256" key="18">
    <source>
        <dbReference type="ARBA" id="ARBA00069099"/>
    </source>
</evidence>
<evidence type="ECO:0000256" key="15">
    <source>
        <dbReference type="ARBA" id="ARBA00034808"/>
    </source>
</evidence>
<comment type="catalytic activity">
    <reaction evidence="14">
        <text>Couples ATP hydrolysis with the unwinding of duplex DNA by translocating in the 3'-5' direction.</text>
        <dbReference type="EC" id="5.6.2.4"/>
    </reaction>
</comment>
<evidence type="ECO:0000259" key="22">
    <source>
        <dbReference type="PROSITE" id="PS51192"/>
    </source>
</evidence>
<evidence type="ECO:0000313" key="26">
    <source>
        <dbReference type="RefSeq" id="XP_023932430.1"/>
    </source>
</evidence>
<keyword evidence="24" id="KW-1185">Reference proteome</keyword>
<dbReference type="GO" id="GO:0005634">
    <property type="term" value="C:nucleus"/>
    <property type="evidence" value="ECO:0007669"/>
    <property type="project" value="UniProtKB-SubCell"/>
</dbReference>
<feature type="domain" description="Helicase C-terminal" evidence="23">
    <location>
        <begin position="603"/>
        <end position="795"/>
    </location>
</feature>
<evidence type="ECO:0000256" key="20">
    <source>
        <dbReference type="ARBA" id="ARBA00076391"/>
    </source>
</evidence>
<gene>
    <name evidence="25 26" type="primary">LOC106169036</name>
</gene>
<evidence type="ECO:0000313" key="25">
    <source>
        <dbReference type="RefSeq" id="XP_023932429.1"/>
    </source>
</evidence>
<feature type="compositionally biased region" description="Polar residues" evidence="21">
    <location>
        <begin position="1"/>
        <end position="10"/>
    </location>
</feature>
<proteinExistence type="inferred from homology"/>
<dbReference type="CDD" id="cd18795">
    <property type="entry name" value="SF2_C_Ski2"/>
    <property type="match status" value="1"/>
</dbReference>
<dbReference type="SUPFAM" id="SSF158702">
    <property type="entry name" value="Sec63 N-terminal domain-like"/>
    <property type="match status" value="1"/>
</dbReference>
<dbReference type="InterPro" id="IPR048960">
    <property type="entry name" value="POLQ-like_helical"/>
</dbReference>
<evidence type="ECO:0000256" key="17">
    <source>
        <dbReference type="ARBA" id="ARBA00053573"/>
    </source>
</evidence>
<comment type="catalytic activity">
    <reaction evidence="16">
        <text>ATP + H2O = ADP + phosphate + H(+)</text>
        <dbReference type="Rhea" id="RHEA:13065"/>
        <dbReference type="ChEBI" id="CHEBI:15377"/>
        <dbReference type="ChEBI" id="CHEBI:15378"/>
        <dbReference type="ChEBI" id="CHEBI:30616"/>
        <dbReference type="ChEBI" id="CHEBI:43474"/>
        <dbReference type="ChEBI" id="CHEBI:456216"/>
        <dbReference type="EC" id="5.6.2.4"/>
    </reaction>
</comment>
<evidence type="ECO:0000256" key="16">
    <source>
        <dbReference type="ARBA" id="ARBA00048988"/>
    </source>
</evidence>
<dbReference type="PROSITE" id="PS51192">
    <property type="entry name" value="HELICASE_ATP_BIND_1"/>
    <property type="match status" value="1"/>
</dbReference>
<sequence length="1164" mass="129915">MEFKQSSESYKMSSKTNCKNNKKNNSKYYQNHNKNALTACPKNGFHNSPMGITKDFIDELVEKEQVSVMVDNGSYSEKIMPHLNLKSNNAERNKPQQILTSTPHRKVKKLKVGDDSEPPHLSPNTQLDSFNDSDTLLAQIDVAAIEQEHLSQKTCVPHKNRASSGNSPQLNKNARGVKRKVFSSTVCDNASHTDPEPFDSGSGNMFTSVELITDSIGADGDTGNMPPTAFVQKHGHLSTEMTKIDYNSVQVSGSGNSAIQDDINQSSMNIRGHKESTPLSRHKEYEKVTPVTTKSLKERLKQSLQNNAKIPTPQSSRAVKLKAESVQKALEQAEKMQNEGSDYDIGPFFGLPSKVRDLLESIRGIKTLYEWQTECLSLPPVLEGKNLIYSLPTSGGKTLVAEILILKELLCKKRDAILILPFVSIVQEKVRTLSPFAVELDFLVEEYAGSRGPMPPRKRRKKKSLYVATIEKANSLVNCLIELQRMDEVGLVVIDELHMLGEGGSRGAILEMTLTKILHAGGDDTQLIGMSATLNNIQDLQKFMKAEIYSNEFRPVELQEYVKLEDNIYEVKPKSLCPDDKLMHSRTVTFPYTKEMIKSDPDHICGLVSEVVPDFSCLVFCPTKKNCENVALNICKMMPRHLTGVKRPERKALLKALLEEGNGEVCSVLKKTLQFGVAYHHSGLTMDERKLIEEAYSEGTLCLLTCTSTLAAGVNLPAKRVILRSPYVGSNFISRNQYKQMVGRAGRAGIDTSGESILLIKRADRQKILDLLSGPYEYCRSSLQFEDKKGLRRLLLTTIGLKITPNIMSVIEFLNKTLLAVQSREQDIDISELSRATVQQLLQHEMVAQRKNSPSSSKTSEDLSLPALEVTKLGRAAFKGGVDVDMAKQLYGDLCAARDAMNLTSHLHLLYLVTPYDMVQQVNVSWLIFFKQFSSLESTEVRTAELVGITESYLVKKIAGQRVKESEEQAFKANRFYITLVLYDLWKQKTIWEVASRYQIPRGTVQNLLQSAATFASCVMHFCAELEEFWAYQDLMGNFVKKLSFCVTMELIPLMEIPGVKQGRARQLYSAGYKTLQHVAHADIEDMVKSIDHLSRKVARQLTSAALMLLNEKAEALRTEADDMVMVPEQVVPSAKDSPMPSSGVSTPSSSATFSQPLFSQESL</sequence>
<dbReference type="InterPro" id="IPR050474">
    <property type="entry name" value="Hel308_SKI2-like"/>
</dbReference>
<keyword evidence="12" id="KW-0413">Isomerase</keyword>
<evidence type="ECO:0000256" key="11">
    <source>
        <dbReference type="ARBA" id="ARBA00023204"/>
    </source>
</evidence>
<dbReference type="InterPro" id="IPR001650">
    <property type="entry name" value="Helicase_C-like"/>
</dbReference>
<dbReference type="InterPro" id="IPR014001">
    <property type="entry name" value="Helicase_ATP-bd"/>
</dbReference>
<reference evidence="25 26" key="1">
    <citation type="submission" date="2025-04" db="UniProtKB">
        <authorList>
            <consortium name="RefSeq"/>
        </authorList>
    </citation>
    <scope>IDENTIFICATION</scope>
    <source>
        <tissue evidence="25 26">Gonads</tissue>
    </source>
</reference>
<dbReference type="RefSeq" id="XP_023932429.1">
    <property type="nucleotide sequence ID" value="XM_024076661.1"/>
</dbReference>
<dbReference type="AlphaFoldDB" id="A0A2R2MQA8"/>
<feature type="region of interest" description="Disordered" evidence="21">
    <location>
        <begin position="88"/>
        <end position="130"/>
    </location>
</feature>
<evidence type="ECO:0000256" key="21">
    <source>
        <dbReference type="SAM" id="MobiDB-lite"/>
    </source>
</evidence>
<feature type="compositionally biased region" description="Polar residues" evidence="21">
    <location>
        <begin position="162"/>
        <end position="172"/>
    </location>
</feature>
<dbReference type="Pfam" id="PF00270">
    <property type="entry name" value="DEAD"/>
    <property type="match status" value="1"/>
</dbReference>
<evidence type="ECO:0000256" key="14">
    <source>
        <dbReference type="ARBA" id="ARBA00034617"/>
    </source>
</evidence>
<evidence type="ECO:0000256" key="2">
    <source>
        <dbReference type="ARBA" id="ARBA00004286"/>
    </source>
</evidence>
<dbReference type="FunFam" id="3.40.50.300:FF:000813">
    <property type="entry name" value="helicase POLQ-like isoform X1"/>
    <property type="match status" value="1"/>
</dbReference>
<organism evidence="24 26">
    <name type="scientific">Lingula anatina</name>
    <name type="common">Brachiopod</name>
    <name type="synonym">Lingula unguis</name>
    <dbReference type="NCBI Taxonomy" id="7574"/>
    <lineage>
        <taxon>Eukaryota</taxon>
        <taxon>Metazoa</taxon>
        <taxon>Spiralia</taxon>
        <taxon>Lophotrochozoa</taxon>
        <taxon>Brachiopoda</taxon>
        <taxon>Linguliformea</taxon>
        <taxon>Lingulata</taxon>
        <taxon>Lingulida</taxon>
        <taxon>Linguloidea</taxon>
        <taxon>Lingulidae</taxon>
        <taxon>Lingula</taxon>
    </lineage>
</organism>
<evidence type="ECO:0000256" key="13">
    <source>
        <dbReference type="ARBA" id="ARBA00023242"/>
    </source>
</evidence>
<dbReference type="Gene3D" id="1.10.3380.20">
    <property type="match status" value="1"/>
</dbReference>
<keyword evidence="7" id="KW-0378">Hydrolase</keyword>
<keyword evidence="10" id="KW-0238">DNA-binding</keyword>
<dbReference type="GO" id="GO:0016787">
    <property type="term" value="F:hydrolase activity"/>
    <property type="evidence" value="ECO:0007669"/>
    <property type="project" value="UniProtKB-KW"/>
</dbReference>
<dbReference type="GeneID" id="106169036"/>
<dbReference type="Pfam" id="PF00271">
    <property type="entry name" value="Helicase_C"/>
    <property type="match status" value="1"/>
</dbReference>
<evidence type="ECO:0000256" key="6">
    <source>
        <dbReference type="ARBA" id="ARBA00022763"/>
    </source>
</evidence>
<dbReference type="SMART" id="SM00487">
    <property type="entry name" value="DEXDc"/>
    <property type="match status" value="1"/>
</dbReference>
<dbReference type="InterPro" id="IPR011545">
    <property type="entry name" value="DEAD/DEAH_box_helicase_dom"/>
</dbReference>
<accession>A0A2R2MQA8</accession>
<feature type="region of interest" description="Disordered" evidence="21">
    <location>
        <begin position="1132"/>
        <end position="1164"/>
    </location>
</feature>
<dbReference type="FunFam" id="1.10.150.20:FF:000058">
    <property type="entry name" value="Helicase, POLQ like"/>
    <property type="match status" value="1"/>
</dbReference>
<dbReference type="FunFam" id="3.40.50.300:FF:001293">
    <property type="entry name" value="helicase POLQ-like isoform X5"/>
    <property type="match status" value="1"/>
</dbReference>
<feature type="region of interest" description="Disordered" evidence="21">
    <location>
        <begin position="157"/>
        <end position="176"/>
    </location>
</feature>
<keyword evidence="13" id="KW-0539">Nucleus</keyword>
<dbReference type="GO" id="GO:0003677">
    <property type="term" value="F:DNA binding"/>
    <property type="evidence" value="ECO:0007669"/>
    <property type="project" value="UniProtKB-KW"/>
</dbReference>
<evidence type="ECO:0000256" key="3">
    <source>
        <dbReference type="ARBA" id="ARBA00010140"/>
    </source>
</evidence>
<keyword evidence="11" id="KW-0234">DNA repair</keyword>
<evidence type="ECO:0000256" key="12">
    <source>
        <dbReference type="ARBA" id="ARBA00023235"/>
    </source>
</evidence>
<evidence type="ECO:0000256" key="19">
    <source>
        <dbReference type="ARBA" id="ARBA00074990"/>
    </source>
</evidence>
<dbReference type="Proteomes" id="UP000085678">
    <property type="component" value="Unplaced"/>
</dbReference>
<dbReference type="SMART" id="SM00490">
    <property type="entry name" value="HELICc"/>
    <property type="match status" value="1"/>
</dbReference>
<evidence type="ECO:0000256" key="4">
    <source>
        <dbReference type="ARBA" id="ARBA00022454"/>
    </source>
</evidence>
<dbReference type="STRING" id="7574.A0A2R2MQA8"/>
<evidence type="ECO:0000256" key="1">
    <source>
        <dbReference type="ARBA" id="ARBA00004123"/>
    </source>
</evidence>
<evidence type="ECO:0000256" key="10">
    <source>
        <dbReference type="ARBA" id="ARBA00023125"/>
    </source>
</evidence>
<dbReference type="KEGG" id="lak:106169036"/>
<dbReference type="RefSeq" id="XP_023932430.1">
    <property type="nucleotide sequence ID" value="XM_024076662.1"/>
</dbReference>
<feature type="compositionally biased region" description="Low complexity" evidence="21">
    <location>
        <begin position="1138"/>
        <end position="1157"/>
    </location>
</feature>
<keyword evidence="6" id="KW-0227">DNA damage</keyword>
<keyword evidence="5" id="KW-0547">Nucleotide-binding</keyword>
<evidence type="ECO:0000259" key="23">
    <source>
        <dbReference type="PROSITE" id="PS51194"/>
    </source>
</evidence>
<comment type="function">
    <text evidence="17">Single-stranded 3'-5' DNA helicase that plays a key role in homology-driven double-strand break (DSB) repair. Involved in different DSB repair mechanisms that are guided by annealing of extensive stretches of complementary bases at break ends, such as microhomology-mediated end-joining (MMEJ), single-strand annealing (SSA) or synthesis-dependent strand annealing (SDSA). Possesses both DNA unwinding and annealing activities. Forms a complex with RAD51, stimulating HELQ DNA helicase activity and ability to unwing DNA. Efficiently unwinds substrates containing 3' overhangs or a D-loop. In contrast, interaction with the replication protein A (RPA/RP-A) complex inhibits DNA unwinding by HELQ but strongly stimulates DNA strand annealing. Triggers displacement of RPA from single-stranded DNA to facilitate annealing of complementary sequences.</text>
</comment>
<dbReference type="GO" id="GO:0005524">
    <property type="term" value="F:ATP binding"/>
    <property type="evidence" value="ECO:0007669"/>
    <property type="project" value="UniProtKB-KW"/>
</dbReference>
<dbReference type="FunFam" id="1.10.3380.20:FF:000002">
    <property type="entry name" value="helicase POLQ-like isoform X1"/>
    <property type="match status" value="1"/>
</dbReference>
<feature type="domain" description="Helicase ATP-binding" evidence="22">
    <location>
        <begin position="378"/>
        <end position="552"/>
    </location>
</feature>
<keyword evidence="8" id="KW-0347">Helicase</keyword>
<dbReference type="GO" id="GO:0006281">
    <property type="term" value="P:DNA repair"/>
    <property type="evidence" value="ECO:0007669"/>
    <property type="project" value="UniProtKB-KW"/>
</dbReference>
<dbReference type="PROSITE" id="PS51194">
    <property type="entry name" value="HELICASE_CTER"/>
    <property type="match status" value="1"/>
</dbReference>
<dbReference type="Pfam" id="PF20470">
    <property type="entry name" value="HTH_61"/>
    <property type="match status" value="1"/>
</dbReference>
<dbReference type="SUPFAM" id="SSF52540">
    <property type="entry name" value="P-loop containing nucleoside triphosphate hydrolases"/>
    <property type="match status" value="1"/>
</dbReference>
<evidence type="ECO:0000256" key="5">
    <source>
        <dbReference type="ARBA" id="ARBA00022741"/>
    </source>
</evidence>
<keyword evidence="9" id="KW-0067">ATP-binding</keyword>
<dbReference type="EC" id="5.6.2.4" evidence="15"/>
<dbReference type="Gene3D" id="3.40.50.300">
    <property type="entry name" value="P-loop containing nucleotide triphosphate hydrolases"/>
    <property type="match status" value="2"/>
</dbReference>
<dbReference type="InterPro" id="IPR027417">
    <property type="entry name" value="P-loop_NTPase"/>
</dbReference>
<dbReference type="InterPro" id="IPR046931">
    <property type="entry name" value="HTH_61"/>
</dbReference>
<dbReference type="GO" id="GO:0043138">
    <property type="term" value="F:3'-5' DNA helicase activity"/>
    <property type="evidence" value="ECO:0007669"/>
    <property type="project" value="UniProtKB-EC"/>
</dbReference>
<name>A0A2R2MQA8_LINAN</name>
<keyword evidence="4" id="KW-0158">Chromosome</keyword>
<dbReference type="PANTHER" id="PTHR47961">
    <property type="entry name" value="DNA POLYMERASE THETA, PUTATIVE (AFU_ORTHOLOGUE AFUA_1G05260)-RELATED"/>
    <property type="match status" value="1"/>
</dbReference>
<evidence type="ECO:0000256" key="8">
    <source>
        <dbReference type="ARBA" id="ARBA00022806"/>
    </source>
</evidence>
<dbReference type="GO" id="GO:0005694">
    <property type="term" value="C:chromosome"/>
    <property type="evidence" value="ECO:0007669"/>
    <property type="project" value="UniProtKB-SubCell"/>
</dbReference>
<protein>
    <recommendedName>
        <fullName evidence="18">Helicase POLQ-like</fullName>
        <ecNumber evidence="15">5.6.2.4</ecNumber>
    </recommendedName>
    <alternativeName>
        <fullName evidence="20">Mus308-like helicase</fullName>
    </alternativeName>
    <alternativeName>
        <fullName evidence="19">POLQ-like helicase</fullName>
    </alternativeName>
</protein>
<dbReference type="CDD" id="cd18026">
    <property type="entry name" value="DEXHc_POLQ-like"/>
    <property type="match status" value="1"/>
</dbReference>
<comment type="similarity">
    <text evidence="3">Belongs to the helicase family. SKI2 subfamily.</text>
</comment>
<evidence type="ECO:0000256" key="7">
    <source>
        <dbReference type="ARBA" id="ARBA00022801"/>
    </source>
</evidence>
<dbReference type="OrthoDB" id="2320933at2759"/>
<comment type="subcellular location">
    <subcellularLocation>
        <location evidence="2">Chromosome</location>
    </subcellularLocation>
    <subcellularLocation>
        <location evidence="1">Nucleus</location>
    </subcellularLocation>
</comment>